<accession>A0A8E2ANX8</accession>
<dbReference type="AlphaFoldDB" id="A0A8E2ANX8"/>
<dbReference type="EMBL" id="KV722477">
    <property type="protein sequence ID" value="OCH87683.1"/>
    <property type="molecule type" value="Genomic_DNA"/>
</dbReference>
<gene>
    <name evidence="1" type="ORF">OBBRIDRAFT_138230</name>
</gene>
<organism evidence="1 2">
    <name type="scientific">Obba rivulosa</name>
    <dbReference type="NCBI Taxonomy" id="1052685"/>
    <lineage>
        <taxon>Eukaryota</taxon>
        <taxon>Fungi</taxon>
        <taxon>Dikarya</taxon>
        <taxon>Basidiomycota</taxon>
        <taxon>Agaricomycotina</taxon>
        <taxon>Agaricomycetes</taxon>
        <taxon>Polyporales</taxon>
        <taxon>Gelatoporiaceae</taxon>
        <taxon>Obba</taxon>
    </lineage>
</organism>
<evidence type="ECO:0000313" key="2">
    <source>
        <dbReference type="Proteomes" id="UP000250043"/>
    </source>
</evidence>
<keyword evidence="2" id="KW-1185">Reference proteome</keyword>
<reference evidence="1 2" key="1">
    <citation type="submission" date="2016-07" db="EMBL/GenBank/DDBJ databases">
        <title>Draft genome of the white-rot fungus Obba rivulosa 3A-2.</title>
        <authorList>
            <consortium name="DOE Joint Genome Institute"/>
            <person name="Miettinen O."/>
            <person name="Riley R."/>
            <person name="Acob R."/>
            <person name="Barry K."/>
            <person name="Cullen D."/>
            <person name="De Vries R."/>
            <person name="Hainaut M."/>
            <person name="Hatakka A."/>
            <person name="Henrissat B."/>
            <person name="Hilden K."/>
            <person name="Kuo R."/>
            <person name="Labutti K."/>
            <person name="Lipzen A."/>
            <person name="Makela M.R."/>
            <person name="Sandor L."/>
            <person name="Spatafora J.W."/>
            <person name="Grigoriev I.V."/>
            <person name="Hibbett D.S."/>
        </authorList>
    </citation>
    <scope>NUCLEOTIDE SEQUENCE [LARGE SCALE GENOMIC DNA]</scope>
    <source>
        <strain evidence="1 2">3A-2</strain>
    </source>
</reference>
<protein>
    <submittedName>
        <fullName evidence="1">Uncharacterized protein</fullName>
    </submittedName>
</protein>
<sequence>MMPPVTFNIPSNVQTIVLNISGNDQSEVAKLVADAEAKIRELTAEIVRLGGVRSVNEVPGVSDLVPFSIDTGKAPHEILKAVRRTLGKRIIQSVLAKNEFVWEDFFQSGTVYKPTCRVTKKGNFVPSGNKKLLQPQVEIVATTNFGWCYLGTYAGSLISETGTISATEFAALPLTLRNRVIALAGGRAARTPQVQSMYESGEFLAMKISLRRVGYNDAFQRLLVEIGQANVGPGYTSTADQEADDDETEWE</sequence>
<proteinExistence type="predicted"/>
<name>A0A8E2ANX8_9APHY</name>
<dbReference type="Proteomes" id="UP000250043">
    <property type="component" value="Unassembled WGS sequence"/>
</dbReference>
<evidence type="ECO:0000313" key="1">
    <source>
        <dbReference type="EMBL" id="OCH87683.1"/>
    </source>
</evidence>